<reference evidence="1 2" key="1">
    <citation type="journal article" date="2019" name="Commun. Biol.">
        <title>The bagworm genome reveals a unique fibroin gene that provides high tensile strength.</title>
        <authorList>
            <person name="Kono N."/>
            <person name="Nakamura H."/>
            <person name="Ohtoshi R."/>
            <person name="Tomita M."/>
            <person name="Numata K."/>
            <person name="Arakawa K."/>
        </authorList>
    </citation>
    <scope>NUCLEOTIDE SEQUENCE [LARGE SCALE GENOMIC DNA]</scope>
</reference>
<dbReference type="AlphaFoldDB" id="A0A4C1XF44"/>
<gene>
    <name evidence="1" type="ORF">EVAR_85076_1</name>
</gene>
<organism evidence="1 2">
    <name type="scientific">Eumeta variegata</name>
    <name type="common">Bagworm moth</name>
    <name type="synonym">Eumeta japonica</name>
    <dbReference type="NCBI Taxonomy" id="151549"/>
    <lineage>
        <taxon>Eukaryota</taxon>
        <taxon>Metazoa</taxon>
        <taxon>Ecdysozoa</taxon>
        <taxon>Arthropoda</taxon>
        <taxon>Hexapoda</taxon>
        <taxon>Insecta</taxon>
        <taxon>Pterygota</taxon>
        <taxon>Neoptera</taxon>
        <taxon>Endopterygota</taxon>
        <taxon>Lepidoptera</taxon>
        <taxon>Glossata</taxon>
        <taxon>Ditrysia</taxon>
        <taxon>Tineoidea</taxon>
        <taxon>Psychidae</taxon>
        <taxon>Oiketicinae</taxon>
        <taxon>Eumeta</taxon>
    </lineage>
</organism>
<name>A0A4C1XF44_EUMVA</name>
<protein>
    <submittedName>
        <fullName evidence="1">Uncharacterized protein</fullName>
    </submittedName>
</protein>
<dbReference type="EMBL" id="BGZK01000796">
    <property type="protein sequence ID" value="GBP60815.1"/>
    <property type="molecule type" value="Genomic_DNA"/>
</dbReference>
<dbReference type="Proteomes" id="UP000299102">
    <property type="component" value="Unassembled WGS sequence"/>
</dbReference>
<sequence length="84" mass="8534">MGAYVMESKTGPGLGSWVMIGRYGPRCTLVSPPAAGGAPEWARGAGHRPPSASARYALAPSCGVFMVRSGGGALFTQKSGCGKF</sequence>
<keyword evidence="2" id="KW-1185">Reference proteome</keyword>
<evidence type="ECO:0000313" key="1">
    <source>
        <dbReference type="EMBL" id="GBP60815.1"/>
    </source>
</evidence>
<comment type="caution">
    <text evidence="1">The sequence shown here is derived from an EMBL/GenBank/DDBJ whole genome shotgun (WGS) entry which is preliminary data.</text>
</comment>
<proteinExistence type="predicted"/>
<evidence type="ECO:0000313" key="2">
    <source>
        <dbReference type="Proteomes" id="UP000299102"/>
    </source>
</evidence>
<accession>A0A4C1XF44</accession>